<proteinExistence type="predicted"/>
<dbReference type="OrthoDB" id="549564at2759"/>
<dbReference type="EMBL" id="BEGY01000009">
    <property type="protein sequence ID" value="GAX74740.1"/>
    <property type="molecule type" value="Genomic_DNA"/>
</dbReference>
<protein>
    <submittedName>
        <fullName evidence="2">Uncharacterized protein</fullName>
    </submittedName>
</protein>
<feature type="compositionally biased region" description="Polar residues" evidence="1">
    <location>
        <begin position="609"/>
        <end position="624"/>
    </location>
</feature>
<dbReference type="STRING" id="1157962.A0A250WW39"/>
<feature type="region of interest" description="Disordered" evidence="1">
    <location>
        <begin position="609"/>
        <end position="628"/>
    </location>
</feature>
<reference evidence="2 3" key="1">
    <citation type="submission" date="2017-08" db="EMBL/GenBank/DDBJ databases">
        <title>Acidophilic green algal genome provides insights into adaptation to an acidic environment.</title>
        <authorList>
            <person name="Hirooka S."/>
            <person name="Hirose Y."/>
            <person name="Kanesaki Y."/>
            <person name="Higuchi S."/>
            <person name="Fujiwara T."/>
            <person name="Onuma R."/>
            <person name="Era A."/>
            <person name="Ohbayashi R."/>
            <person name="Uzuka A."/>
            <person name="Nozaki H."/>
            <person name="Yoshikawa H."/>
            <person name="Miyagishima S.Y."/>
        </authorList>
    </citation>
    <scope>NUCLEOTIDE SEQUENCE [LARGE SCALE GENOMIC DNA]</scope>
    <source>
        <strain evidence="2 3">NIES-2499</strain>
    </source>
</reference>
<comment type="caution">
    <text evidence="2">The sequence shown here is derived from an EMBL/GenBank/DDBJ whole genome shotgun (WGS) entry which is preliminary data.</text>
</comment>
<feature type="region of interest" description="Disordered" evidence="1">
    <location>
        <begin position="484"/>
        <end position="507"/>
    </location>
</feature>
<evidence type="ECO:0000313" key="3">
    <source>
        <dbReference type="Proteomes" id="UP000232323"/>
    </source>
</evidence>
<organism evidence="2 3">
    <name type="scientific">Chlamydomonas eustigma</name>
    <dbReference type="NCBI Taxonomy" id="1157962"/>
    <lineage>
        <taxon>Eukaryota</taxon>
        <taxon>Viridiplantae</taxon>
        <taxon>Chlorophyta</taxon>
        <taxon>core chlorophytes</taxon>
        <taxon>Chlorophyceae</taxon>
        <taxon>CS clade</taxon>
        <taxon>Chlamydomonadales</taxon>
        <taxon>Chlamydomonadaceae</taxon>
        <taxon>Chlamydomonas</taxon>
    </lineage>
</organism>
<feature type="compositionally biased region" description="Pro residues" evidence="1">
    <location>
        <begin position="369"/>
        <end position="382"/>
    </location>
</feature>
<evidence type="ECO:0000313" key="2">
    <source>
        <dbReference type="EMBL" id="GAX74740.1"/>
    </source>
</evidence>
<feature type="compositionally biased region" description="Pro residues" evidence="1">
    <location>
        <begin position="323"/>
        <end position="338"/>
    </location>
</feature>
<feature type="region of interest" description="Disordered" evidence="1">
    <location>
        <begin position="796"/>
        <end position="824"/>
    </location>
</feature>
<evidence type="ECO:0000256" key="1">
    <source>
        <dbReference type="SAM" id="MobiDB-lite"/>
    </source>
</evidence>
<feature type="region of interest" description="Disordered" evidence="1">
    <location>
        <begin position="519"/>
        <end position="556"/>
    </location>
</feature>
<dbReference type="Proteomes" id="UP000232323">
    <property type="component" value="Unassembled WGS sequence"/>
</dbReference>
<name>A0A250WW39_9CHLO</name>
<feature type="compositionally biased region" description="Low complexity" evidence="1">
    <location>
        <begin position="232"/>
        <end position="250"/>
    </location>
</feature>
<sequence length="860" mass="95313">MANEVKPNVLRSKGLARSLAKLAQARWAKLRLAVKGIRRALMLAQEDKAAFASETGQAINEAKSGSNGVKLVVDNAQDLKNINYMKQGDADLYTQEAIQSRHKIRVDSRVIDVIRDWWKFVPREVPEQGIPYLTKSVYCAMVVIIQMMLLPRFKMQGDIEYDPEEDWLDDNKGQDVMGYPDFFDALFELADMWCESVSAVDYAALLSQLLDDLKNNMDMWDMLLKKFGYESPQEPAPQLLSSPPEPQLSLVAEPSSKSSDFIEEETEEVESKAPKVKPPRPSKPAEPKKPSKEKKPKSEPAQKLAPAPSKPERQKTKSVPQPAVRPKPIPKPSPPSPQQHPQQSALPEVTQERPRPWTPEEEEAEPPETLTPPPEPVAPEPLQPKKTAAPPPLSRSSKSYPVVEKPPPISAPRPKSEALPPLTRERPPAKSPPQRSKWTPKVSEEVAQIVKAEPEPMPEDQKDLQVGLAAIDFRKPKAAEELFEETPWFEDPPKHRHQRPSKPRGSLTAMNALVDEMERARQRPQAPSPPRHNISQPLPRIQPPPPVHERVPKLLPPQPQADFCTPIIVAPASKPVRTITMPLGGDFLSAPTRPIVDRYTVQLQQITLQRSTSPSRFQQSQSKPLPSLRKGSVKAYSALLTDDAAWAAFMADATPHTQLPLVPEGRSQSLNLPIEAGNRGPQGYAPYSRTAHAVHAGRSTFGGRSTGGHNNAYGIVENNISPGGQVPEAHEFSTGSLGVPHRYRGYHDQHETRAYAAQRDSNFVTLPHVDVHHPESCSGEASWIHNNVVTFTSIQPEDKGVRGGQPHQKGSHQSSKNRTEDPRSKSMMSLMALHAPVMDMGGNLRSSATILASSRSKVVY</sequence>
<keyword evidence="3" id="KW-1185">Reference proteome</keyword>
<feature type="region of interest" description="Disordered" evidence="1">
    <location>
        <begin position="232"/>
        <end position="446"/>
    </location>
</feature>
<dbReference type="AlphaFoldDB" id="A0A250WW39"/>
<gene>
    <name evidence="2" type="ORF">CEUSTIGMA_g2187.t1</name>
</gene>
<accession>A0A250WW39</accession>